<feature type="compositionally biased region" description="Polar residues" evidence="1">
    <location>
        <begin position="1"/>
        <end position="22"/>
    </location>
</feature>
<feature type="compositionally biased region" description="Polar residues" evidence="1">
    <location>
        <begin position="544"/>
        <end position="553"/>
    </location>
</feature>
<comment type="caution">
    <text evidence="2">The sequence shown here is derived from an EMBL/GenBank/DDBJ whole genome shotgun (WGS) entry which is preliminary data.</text>
</comment>
<feature type="compositionally biased region" description="Basic and acidic residues" evidence="1">
    <location>
        <begin position="366"/>
        <end position="382"/>
    </location>
</feature>
<feature type="compositionally biased region" description="Pro residues" evidence="1">
    <location>
        <begin position="85"/>
        <end position="94"/>
    </location>
</feature>
<sequence>MSSVVRSPQPTQPSKQWWSSNMPYRPSKSPISSPSTPAATMTPHNDEKSLRASSKAPTKKFNTLASVMGFKSKKNHPTINIPSGPVSPPLPFQNPPASQAPSSPSSARPRRYSSSYRNDTMSPGEPSIYTIPSSEEAFEPITPSDQLSRHRSSYQPSLFTFSEQQDYSTHMRPGDNIIPRYLPDTRRISVMSDPSIIDPHILREHTIRSSRVSGSSYYPIPSDAKAFPGKSSKGLAVHRDSLEKRKSSGESRVSREIDLSLNVDAGGGRLGSSGLRPIDHRYSDTGIPAVPKMSHLFTSVQRPDLRKSPSANAFMMGESRSRSKPRTGSPASIGSRSEKGTVGASLADEEHAGRDRVTSLRNSGSPRRDSLPLSHIKSDLNARPKAASVSNGSLNGSNTSGRDNGRPMPSIVTSLSGSSMSLSRTTSSTSGTGSTSGSVVGSIRRQPSMSRIRAVPPFRTPPPMSNLPPTPGSRPHSPLTFRSPRNASTSSLLNSAYPVTVEDPSILSMDLPYSESSSESGSSISLCFANSSQTSFHNDKNRDVVSSTRSSWHGSRDSHQSATNTGRMHREGLRTQRPTAHVTHGAKSSTSSSHTMRNTLGARGETPMQRSMKKCASQQSISANIAIRGERQRVDSEASIGSTALMSDEGNSSTFGSVGKSLRKQRSMHNTRVPGGSLALPPLPQQLRHANSFNVSSAFGEVLTNVQSSHTKNDSIGSNTGPSSTISKFCHVYVDICVELDYASSGSYLTDAQQNDRKKVHSIGLGLFSGHFSPSKSASHASENVYALRRVHSPPMGDFSVQHPHSPQSTAPPLNIFDQHILPPKELLSQMEALADTEAPPSPFADGALESDLEDEWSWDGSSVVATDKQGVRSRMNSVSNTSATFGWPDEGSNNAGFDASSPTLATTRRFISATGSIHGLLQNDRPSTASRLPTRNVSKLPSDSTSSNMRPSTAEPLNPVRGAFSNTPVDSYVAPTALPPPPRRKGTAVSSIDYFEDDEQIDSPPPLSTTHSSTRLQRLPSYENTCLYRLPSHETITAYNPNRGSIFRKPSFLDISDSSGDTANNIRSMSSVHEDSFLILEHGKDSLDIGRAFDELSDRI</sequence>
<feature type="compositionally biased region" description="Low complexity" evidence="1">
    <location>
        <begin position="388"/>
        <end position="401"/>
    </location>
</feature>
<feature type="compositionally biased region" description="Low complexity" evidence="1">
    <location>
        <begin position="23"/>
        <end position="37"/>
    </location>
</feature>
<feature type="compositionally biased region" description="Low complexity" evidence="1">
    <location>
        <begin position="95"/>
        <end position="117"/>
    </location>
</feature>
<accession>A0A4S4LEI2</accession>
<feature type="compositionally biased region" description="Polar residues" evidence="1">
    <location>
        <begin position="586"/>
        <end position="597"/>
    </location>
</feature>
<dbReference type="AlphaFoldDB" id="A0A4S4LEI2"/>
<gene>
    <name evidence="2" type="ORF">EW145_g1900</name>
</gene>
<protein>
    <submittedName>
        <fullName evidence="2">Uncharacterized protein</fullName>
    </submittedName>
</protein>
<feature type="region of interest" description="Disordered" evidence="1">
    <location>
        <begin position="300"/>
        <end position="490"/>
    </location>
</feature>
<dbReference type="OrthoDB" id="3261085at2759"/>
<feature type="region of interest" description="Disordered" evidence="1">
    <location>
        <begin position="918"/>
        <end position="989"/>
    </location>
</feature>
<dbReference type="EMBL" id="SGPK01000058">
    <property type="protein sequence ID" value="THH09601.1"/>
    <property type="molecule type" value="Genomic_DNA"/>
</dbReference>
<reference evidence="2 3" key="1">
    <citation type="submission" date="2019-02" db="EMBL/GenBank/DDBJ databases">
        <title>Genome sequencing of the rare red list fungi Phellinidium pouzarii.</title>
        <authorList>
            <person name="Buettner E."/>
            <person name="Kellner H."/>
        </authorList>
    </citation>
    <scope>NUCLEOTIDE SEQUENCE [LARGE SCALE GENOMIC DNA]</scope>
    <source>
        <strain evidence="2 3">DSM 108285</strain>
    </source>
</reference>
<feature type="compositionally biased region" description="Polar residues" evidence="1">
    <location>
        <begin position="925"/>
        <end position="952"/>
    </location>
</feature>
<dbReference type="Proteomes" id="UP000308199">
    <property type="component" value="Unassembled WGS sequence"/>
</dbReference>
<keyword evidence="3" id="KW-1185">Reference proteome</keyword>
<feature type="region of interest" description="Disordered" evidence="1">
    <location>
        <begin position="228"/>
        <end position="288"/>
    </location>
</feature>
<feature type="compositionally biased region" description="Basic and acidic residues" evidence="1">
    <location>
        <begin position="348"/>
        <end position="358"/>
    </location>
</feature>
<evidence type="ECO:0000256" key="1">
    <source>
        <dbReference type="SAM" id="MobiDB-lite"/>
    </source>
</evidence>
<evidence type="ECO:0000313" key="2">
    <source>
        <dbReference type="EMBL" id="THH09601.1"/>
    </source>
</evidence>
<feature type="region of interest" description="Disordered" evidence="1">
    <location>
        <begin position="533"/>
        <end position="597"/>
    </location>
</feature>
<organism evidence="2 3">
    <name type="scientific">Phellinidium pouzarii</name>
    <dbReference type="NCBI Taxonomy" id="167371"/>
    <lineage>
        <taxon>Eukaryota</taxon>
        <taxon>Fungi</taxon>
        <taxon>Dikarya</taxon>
        <taxon>Basidiomycota</taxon>
        <taxon>Agaricomycotina</taxon>
        <taxon>Agaricomycetes</taxon>
        <taxon>Hymenochaetales</taxon>
        <taxon>Hymenochaetaceae</taxon>
        <taxon>Phellinidium</taxon>
    </lineage>
</organism>
<feature type="compositionally biased region" description="Basic and acidic residues" evidence="1">
    <location>
        <begin position="237"/>
        <end position="258"/>
    </location>
</feature>
<proteinExistence type="predicted"/>
<feature type="compositionally biased region" description="Pro residues" evidence="1">
    <location>
        <begin position="458"/>
        <end position="472"/>
    </location>
</feature>
<name>A0A4S4LEI2_9AGAM</name>
<feature type="compositionally biased region" description="Polar residues" evidence="1">
    <location>
        <begin position="51"/>
        <end position="65"/>
    </location>
</feature>
<feature type="region of interest" description="Disordered" evidence="1">
    <location>
        <begin position="1"/>
        <end position="151"/>
    </location>
</feature>
<evidence type="ECO:0000313" key="3">
    <source>
        <dbReference type="Proteomes" id="UP000308199"/>
    </source>
</evidence>
<feature type="compositionally biased region" description="Low complexity" evidence="1">
    <location>
        <begin position="410"/>
        <end position="445"/>
    </location>
</feature>